<organism evidence="1">
    <name type="scientific">marine sediment metagenome</name>
    <dbReference type="NCBI Taxonomy" id="412755"/>
    <lineage>
        <taxon>unclassified sequences</taxon>
        <taxon>metagenomes</taxon>
        <taxon>ecological metagenomes</taxon>
    </lineage>
</organism>
<feature type="non-terminal residue" evidence="1">
    <location>
        <position position="1"/>
    </location>
</feature>
<dbReference type="AlphaFoldDB" id="A0A0F9H7K4"/>
<accession>A0A0F9H7K4</accession>
<sequence>GRARVRVGDKWGYIDRKGVFTWQPTR</sequence>
<protein>
    <recommendedName>
        <fullName evidence="2">WG repeat-containing protein</fullName>
    </recommendedName>
</protein>
<dbReference type="EMBL" id="LAZR01015852">
    <property type="protein sequence ID" value="KKM07074.1"/>
    <property type="molecule type" value="Genomic_DNA"/>
</dbReference>
<evidence type="ECO:0008006" key="2">
    <source>
        <dbReference type="Google" id="ProtNLM"/>
    </source>
</evidence>
<evidence type="ECO:0000313" key="1">
    <source>
        <dbReference type="EMBL" id="KKM07074.1"/>
    </source>
</evidence>
<comment type="caution">
    <text evidence="1">The sequence shown here is derived from an EMBL/GenBank/DDBJ whole genome shotgun (WGS) entry which is preliminary data.</text>
</comment>
<proteinExistence type="predicted"/>
<name>A0A0F9H7K4_9ZZZZ</name>
<gene>
    <name evidence="1" type="ORF">LCGC14_1737560</name>
</gene>
<reference evidence="1" key="1">
    <citation type="journal article" date="2015" name="Nature">
        <title>Complex archaea that bridge the gap between prokaryotes and eukaryotes.</title>
        <authorList>
            <person name="Spang A."/>
            <person name="Saw J.H."/>
            <person name="Jorgensen S.L."/>
            <person name="Zaremba-Niedzwiedzka K."/>
            <person name="Martijn J."/>
            <person name="Lind A.E."/>
            <person name="van Eijk R."/>
            <person name="Schleper C."/>
            <person name="Guy L."/>
            <person name="Ettema T.J."/>
        </authorList>
    </citation>
    <scope>NUCLEOTIDE SEQUENCE</scope>
</reference>